<dbReference type="PANTHER" id="PTHR42655:SF1">
    <property type="entry name" value="GLYCOGEN PHOSPHORYLASE"/>
    <property type="match status" value="1"/>
</dbReference>
<dbReference type="InterPro" id="IPR000811">
    <property type="entry name" value="Glyco_trans_35"/>
</dbReference>
<name>A0A7V8NLU3_9BACT</name>
<dbReference type="Pfam" id="PF00343">
    <property type="entry name" value="Phosphorylase"/>
    <property type="match status" value="1"/>
</dbReference>
<keyword evidence="3" id="KW-1185">Reference proteome</keyword>
<proteinExistence type="inferred from homology"/>
<evidence type="ECO:0000313" key="3">
    <source>
        <dbReference type="Proteomes" id="UP000567293"/>
    </source>
</evidence>
<dbReference type="InterPro" id="IPR011834">
    <property type="entry name" value="Agluc_phsphrylas"/>
</dbReference>
<gene>
    <name evidence="2" type="primary">glgP</name>
    <name evidence="2" type="ORF">HRJ53_00355</name>
</gene>
<dbReference type="GO" id="GO:0005975">
    <property type="term" value="P:carbohydrate metabolic process"/>
    <property type="evidence" value="ECO:0007669"/>
    <property type="project" value="InterPro"/>
</dbReference>
<dbReference type="EMBL" id="JACDQQ010000037">
    <property type="protein sequence ID" value="MBA0083425.1"/>
    <property type="molecule type" value="Genomic_DNA"/>
</dbReference>
<protein>
    <submittedName>
        <fullName evidence="2">Alpha-glucan family phosphorylase</fullName>
    </submittedName>
</protein>
<dbReference type="Proteomes" id="UP000567293">
    <property type="component" value="Unassembled WGS sequence"/>
</dbReference>
<dbReference type="Gene3D" id="3.40.50.2000">
    <property type="entry name" value="Glycogen Phosphorylase B"/>
    <property type="match status" value="1"/>
</dbReference>
<sequence>ASLYDQYLQPDWRERFNDPSIWEQVGDIPDEELLEGHRRRKRRLVTFVRARQHAAALRRQASTPEVRRAAEVLDPNAFTIGFARRFATYKRATLLFRDVERLKRILLNKEMPVQVIIAGKAHPKDQPGKSFIREIVQLSRDPDLWKHLVFLEDYDIKVARELVQGVDLWLNNPRRGEEACGTSGMKAGINGVLNLSILDGWFDEAYEKSGGWAIGEREAYSEDQDGLHASAIYYLLENEIVPMFYERREQTPREWIRRVKQSLMHISPQFDCRRMVHGYMTELYEPAHLEHIRIAKSAYQVVREKATWNSRVREVWERVRFVDSGGGPNGAVISGRPVTVRAAIDLAGLTPSDVRVEVVMGRVDVNGNLEDTEVMVLPAVEQQGPVAVFGKEIVPERTGRLGYALRVSPDHFDDPLTRPCTSLLKWSTVA</sequence>
<dbReference type="InterPro" id="IPR052182">
    <property type="entry name" value="Glycogen/Maltodextrin_Phosph"/>
</dbReference>
<evidence type="ECO:0000313" key="2">
    <source>
        <dbReference type="EMBL" id="MBA0083425.1"/>
    </source>
</evidence>
<organism evidence="2 3">
    <name type="scientific">Candidatus Acidiferrum panamense</name>
    <dbReference type="NCBI Taxonomy" id="2741543"/>
    <lineage>
        <taxon>Bacteria</taxon>
        <taxon>Pseudomonadati</taxon>
        <taxon>Acidobacteriota</taxon>
        <taxon>Terriglobia</taxon>
        <taxon>Candidatus Acidiferrales</taxon>
        <taxon>Candidatus Acidiferrum</taxon>
    </lineage>
</organism>
<feature type="non-terminal residue" evidence="2">
    <location>
        <position position="1"/>
    </location>
</feature>
<comment type="caution">
    <text evidence="2">The sequence shown here is derived from an EMBL/GenBank/DDBJ whole genome shotgun (WGS) entry which is preliminary data.</text>
</comment>
<dbReference type="NCBIfam" id="TIGR02094">
    <property type="entry name" value="more_P_ylases"/>
    <property type="match status" value="1"/>
</dbReference>
<dbReference type="SUPFAM" id="SSF53756">
    <property type="entry name" value="UDP-Glycosyltransferase/glycogen phosphorylase"/>
    <property type="match status" value="1"/>
</dbReference>
<dbReference type="PANTHER" id="PTHR42655">
    <property type="entry name" value="GLYCOGEN PHOSPHORYLASE"/>
    <property type="match status" value="1"/>
</dbReference>
<reference evidence="2" key="1">
    <citation type="submission" date="2020-06" db="EMBL/GenBank/DDBJ databases">
        <title>Legume-microbial interactions unlock mineral nutrients during tropical forest succession.</title>
        <authorList>
            <person name="Epihov D.Z."/>
        </authorList>
    </citation>
    <scope>NUCLEOTIDE SEQUENCE [LARGE SCALE GENOMIC DNA]</scope>
    <source>
        <strain evidence="2">Pan2503</strain>
    </source>
</reference>
<accession>A0A7V8NLU3</accession>
<dbReference type="GO" id="GO:0030170">
    <property type="term" value="F:pyridoxal phosphate binding"/>
    <property type="evidence" value="ECO:0007669"/>
    <property type="project" value="InterPro"/>
</dbReference>
<dbReference type="AlphaFoldDB" id="A0A7V8NLU3"/>
<evidence type="ECO:0000256" key="1">
    <source>
        <dbReference type="ARBA" id="ARBA00006047"/>
    </source>
</evidence>
<comment type="similarity">
    <text evidence="1">Belongs to the glycogen phosphorylase family.</text>
</comment>
<dbReference type="GO" id="GO:0008184">
    <property type="term" value="F:glycogen phosphorylase activity"/>
    <property type="evidence" value="ECO:0007669"/>
    <property type="project" value="InterPro"/>
</dbReference>